<dbReference type="InterPro" id="IPR051922">
    <property type="entry name" value="Bact_Sporulation_Assoc"/>
</dbReference>
<proteinExistence type="predicted"/>
<feature type="chain" id="PRO_5046997533" evidence="1">
    <location>
        <begin position="25"/>
        <end position="792"/>
    </location>
</feature>
<dbReference type="Pfam" id="PF04122">
    <property type="entry name" value="CW_binding_2"/>
    <property type="match status" value="3"/>
</dbReference>
<protein>
    <submittedName>
        <fullName evidence="3">Cell wall-binding repeat-containing protein</fullName>
    </submittedName>
</protein>
<keyword evidence="1" id="KW-0732">Signal</keyword>
<dbReference type="Pfam" id="PF08486">
    <property type="entry name" value="SpoIID"/>
    <property type="match status" value="1"/>
</dbReference>
<organism evidence="3 4">
    <name type="scientific">Ornithinimicrobium cryptoxanthini</name>
    <dbReference type="NCBI Taxonomy" id="2934161"/>
    <lineage>
        <taxon>Bacteria</taxon>
        <taxon>Bacillati</taxon>
        <taxon>Actinomycetota</taxon>
        <taxon>Actinomycetes</taxon>
        <taxon>Micrococcales</taxon>
        <taxon>Ornithinimicrobiaceae</taxon>
        <taxon>Ornithinimicrobium</taxon>
    </lineage>
</organism>
<accession>A0ABY4YKG4</accession>
<keyword evidence="4" id="KW-1185">Reference proteome</keyword>
<dbReference type="Proteomes" id="UP001056535">
    <property type="component" value="Chromosome"/>
</dbReference>
<gene>
    <name evidence="3" type="ORF">NF557_02490</name>
</gene>
<name>A0ABY4YKG4_9MICO</name>
<dbReference type="PANTHER" id="PTHR30032">
    <property type="entry name" value="N-ACETYLMURAMOYL-L-ALANINE AMIDASE-RELATED"/>
    <property type="match status" value="1"/>
</dbReference>
<sequence length="792" mass="83162">MRPTLAASLALALTATLLPAVASATTEPTSPPAAHDTEQVAEAIPDEHLDLEYGLVTTDPEDVALSEPTVVTDLTQLPAAEPNAESYPMPSSGYYTVTGGGWGHRIGMSQYGAHGAGLQGLDHAQILDFYYPGTNLETWASGMIRIGITIDNDGVTRVDHRPGLAVSHGTSGATYTLPEREQWRVRASTTSASSCVLEGYNGSTWSAYWPSGMATGCPVTFSSPTEGTVDLYLPSGSRRIYRGQLTATHHGSANLATVNRLPMQHYLRSVVSIEMSSFFHTQALRAQAVAARTYAQRGVNGTGYYDTCDTTYCQAYRGRGARQTAGGITSYEYPENTAAVDATDGQVLTYNFPSGKALATTMYAASTGGWTIPGGAGHPYLSAQADPYDNTAINTRHRWTAQLTATSLESRYGIYDVTRVQVLTRDGHGQWGGRILSAKVEGYTAGGAYTYANASGTGLYLARPWPTWNTGLSTDYFTFGDPGEAPPPTAPGEVTRLAGANRYATAAEVSEAWAAGVSVVYVVSGEDYADALAAAARSGIYDAPVLLTKKNSLPPETRSALTRLKPGRLVIVGGTGSVGAGVEATLRGYTTGGLERVQGADRYATAAALASYYGAGQSRVFLASGENFPDALTAAALAGKQHTPLLLTRSDRLDAATLQQLDRLNPGEIIVLGGTAGVSAPVAQQAASYATSGTFRRLAGANRYETAEQVALEYPSAISSTMVASGQEFPDALVGAALAGRRGVPVLLTMVNGVHPAAGDALEHLAPKDIFVLGGETIVSNATVEELADYLR</sequence>
<dbReference type="PANTHER" id="PTHR30032:SF8">
    <property type="entry name" value="GERMINATION-SPECIFIC N-ACETYLMURAMOYL-L-ALANINE AMIDASE"/>
    <property type="match status" value="1"/>
</dbReference>
<dbReference type="InterPro" id="IPR007253">
    <property type="entry name" value="Cell_wall-bd_2"/>
</dbReference>
<feature type="domain" description="Sporulation stage II protein D amidase enhancer LytB N-terminal" evidence="2">
    <location>
        <begin position="254"/>
        <end position="350"/>
    </location>
</feature>
<reference evidence="3" key="1">
    <citation type="submission" date="2022-06" db="EMBL/GenBank/DDBJ databases">
        <title>Ornithinimicrobium JY.X270.</title>
        <authorList>
            <person name="Huang Y."/>
        </authorList>
    </citation>
    <scope>NUCLEOTIDE SEQUENCE</scope>
    <source>
        <strain evidence="3">JY.X270</strain>
    </source>
</reference>
<dbReference type="InterPro" id="IPR013693">
    <property type="entry name" value="SpoIID/LytB_N"/>
</dbReference>
<dbReference type="InterPro" id="IPR013486">
    <property type="entry name" value="SpoIID/LytB"/>
</dbReference>
<dbReference type="EMBL" id="CP099490">
    <property type="protein sequence ID" value="USQ76818.1"/>
    <property type="molecule type" value="Genomic_DNA"/>
</dbReference>
<feature type="signal peptide" evidence="1">
    <location>
        <begin position="1"/>
        <end position="24"/>
    </location>
</feature>
<evidence type="ECO:0000313" key="3">
    <source>
        <dbReference type="EMBL" id="USQ76818.1"/>
    </source>
</evidence>
<dbReference type="RefSeq" id="WP_252621521.1">
    <property type="nucleotide sequence ID" value="NZ_CP099490.1"/>
</dbReference>
<dbReference type="NCBIfam" id="TIGR02669">
    <property type="entry name" value="SpoIID_LytB"/>
    <property type="match status" value="1"/>
</dbReference>
<evidence type="ECO:0000256" key="1">
    <source>
        <dbReference type="SAM" id="SignalP"/>
    </source>
</evidence>
<dbReference type="Gene3D" id="3.40.50.12090">
    <property type="match status" value="2"/>
</dbReference>
<evidence type="ECO:0000313" key="4">
    <source>
        <dbReference type="Proteomes" id="UP001056535"/>
    </source>
</evidence>
<evidence type="ECO:0000259" key="2">
    <source>
        <dbReference type="Pfam" id="PF08486"/>
    </source>
</evidence>